<feature type="domain" description="ABC transmembrane type-1" evidence="16">
    <location>
        <begin position="313"/>
        <end position="594"/>
    </location>
</feature>
<organism evidence="17 18">
    <name type="scientific">Coffea canephora</name>
    <name type="common">Robusta coffee</name>
    <dbReference type="NCBI Taxonomy" id="49390"/>
    <lineage>
        <taxon>Eukaryota</taxon>
        <taxon>Viridiplantae</taxon>
        <taxon>Streptophyta</taxon>
        <taxon>Embryophyta</taxon>
        <taxon>Tracheophyta</taxon>
        <taxon>Spermatophyta</taxon>
        <taxon>Magnoliopsida</taxon>
        <taxon>eudicotyledons</taxon>
        <taxon>Gunneridae</taxon>
        <taxon>Pentapetalae</taxon>
        <taxon>asterids</taxon>
        <taxon>lamiids</taxon>
        <taxon>Gentianales</taxon>
        <taxon>Rubiaceae</taxon>
        <taxon>Ixoroideae</taxon>
        <taxon>Gardenieae complex</taxon>
        <taxon>Bertiereae - Coffeeae clade</taxon>
        <taxon>Coffeeae</taxon>
        <taxon>Coffea</taxon>
    </lineage>
</organism>
<dbReference type="Gramene" id="CDP09357">
    <property type="protein sequence ID" value="CDP09357"/>
    <property type="gene ID" value="GSCOC_T00028689001"/>
</dbReference>
<feature type="transmembrane region" description="Helical" evidence="14">
    <location>
        <begin position="312"/>
        <end position="333"/>
    </location>
</feature>
<gene>
    <name evidence="17" type="ORF">GSCOC_T00028689001</name>
</gene>
<evidence type="ECO:0000256" key="10">
    <source>
        <dbReference type="ARBA" id="ARBA00022989"/>
    </source>
</evidence>
<dbReference type="InterPro" id="IPR044726">
    <property type="entry name" value="ABCC_6TM_D2"/>
</dbReference>
<dbReference type="InterPro" id="IPR036640">
    <property type="entry name" value="ABC1_TM_sf"/>
</dbReference>
<keyword evidence="5 14" id="KW-0812">Transmembrane</keyword>
<evidence type="ECO:0000256" key="7">
    <source>
        <dbReference type="ARBA" id="ARBA00022741"/>
    </source>
</evidence>
<dbReference type="InterPro" id="IPR027417">
    <property type="entry name" value="P-loop_NTPase"/>
</dbReference>
<dbReference type="CDD" id="cd03244">
    <property type="entry name" value="ABCC_MRP_domain2"/>
    <property type="match status" value="1"/>
</dbReference>
<feature type="domain" description="ABC transporter" evidence="15">
    <location>
        <begin position="628"/>
        <end position="851"/>
    </location>
</feature>
<feature type="domain" description="ABC transmembrane type-1" evidence="16">
    <location>
        <begin position="941"/>
        <end position="1220"/>
    </location>
</feature>
<evidence type="ECO:0000313" key="17">
    <source>
        <dbReference type="EMBL" id="CDP09357.1"/>
    </source>
</evidence>
<comment type="subcellular location">
    <subcellularLocation>
        <location evidence="1">Membrane</location>
        <topology evidence="1">Multi-pass membrane protein</topology>
    </subcellularLocation>
</comment>
<dbReference type="Proteomes" id="UP000295252">
    <property type="component" value="Chromosome IV"/>
</dbReference>
<feature type="transmembrane region" description="Helical" evidence="14">
    <location>
        <begin position="425"/>
        <end position="446"/>
    </location>
</feature>
<keyword evidence="6" id="KW-0677">Repeat</keyword>
<dbReference type="CDD" id="cd18580">
    <property type="entry name" value="ABC_6TM_ABCC_D2"/>
    <property type="match status" value="1"/>
</dbReference>
<dbReference type="EMBL" id="HG739122">
    <property type="protein sequence ID" value="CDP09357.1"/>
    <property type="molecule type" value="Genomic_DNA"/>
</dbReference>
<dbReference type="InterPro" id="IPR003439">
    <property type="entry name" value="ABC_transporter-like_ATP-bd"/>
</dbReference>
<evidence type="ECO:0000256" key="2">
    <source>
        <dbReference type="ARBA" id="ARBA00009726"/>
    </source>
</evidence>
<name>A0A068UM35_COFCA</name>
<evidence type="ECO:0000256" key="12">
    <source>
        <dbReference type="ARBA" id="ARBA00034018"/>
    </source>
</evidence>
<feature type="transmembrane region" description="Helical" evidence="14">
    <location>
        <begin position="345"/>
        <end position="364"/>
    </location>
</feature>
<dbReference type="PANTHER" id="PTHR24223:SF165">
    <property type="entry name" value="ABC TRANSPORTER C FAMILY MEMBER 15-RELATED"/>
    <property type="match status" value="1"/>
</dbReference>
<feature type="transmembrane region" description="Helical" evidence="14">
    <location>
        <begin position="452"/>
        <end position="471"/>
    </location>
</feature>
<dbReference type="Pfam" id="PF00005">
    <property type="entry name" value="ABC_tran"/>
    <property type="match status" value="2"/>
</dbReference>
<feature type="transmembrane region" description="Helical" evidence="14">
    <location>
        <begin position="550"/>
        <end position="569"/>
    </location>
</feature>
<sequence>MMRSTIGSPEGLMLLQFRIPWRQLLSSSCLLEDASIVLQLGFLGVLLLQFVIYVVESKCRGRKKSMVGEKCSVGAKVGLSYKLTLVCSILLLGAHFLELLMLQSNNSAHCALEVPNYASETMQLISWSISLILQYKILRDKQVRLPWIIRIWWISSFLISLASAAIDGNYIIINHEGLKVQSYADALNLLASAFLLVISIRGRTGIVLDIPNGITAPLLNGKSEKHLEGKQDCPYGRATLLQLVTFSWLNPLFEVGIKKPLDQDEVPEVDFRDSAHYLSRSFDDCLEHVRKKDGTANPSIYKAIYIFAWKKAAINALFAVISASSSYVGPYLIDDFVNFLTEKKFRSLGSGYLLALGFLSAKMVETIAQRQWIFGARQLGLRLRAALISHIYQKGIVLSSKSRQSHSSGEIINYMSVDVQRITDFVWYLNTIWMLPIQISLAIYVLHTNLGLGSLVALVVTLIIMCGNIPLTRILKRFQTKIMESKDDRMKATSEVLRNMKTIKLQAWDSYFLDKLEILRQTEYNWLWKSLRLLALTAFIFWGSPAFISVMTFGGCVLMGIPLTAGRVLSALATFRMLQDPIFNLPDLLSVIAQGKVSADRIASFLQQDEVQSDAVLYHSCSDTEFSVEIDGGKFCWNTESGSATLDGINLRVKRGMKVAICGTVGSGKSSLLSCVLGEMSKQSGTVKISGTKAYVPQSPWILTGDIRENILFGNPYDSDKYNRTVEACALTKDLELFSAGDLTEIGERGINMSGGQKQRIQIARAVYQDADIYLLDDPFSAVDAHTGTQLFQDCLMGILKDKTILYVTHQVEFLPAADLILVMQNGRIAQAGSFEELLKHNVGFEVIVGAHNEALESILTVESSSRTFNHETDDGESNSEPNPNAEFPHTKQDSEHNLCVEIAEKEGRLVQDEEREKGSIGKEVYWSYLTIVKRGAFVPIILLAQSSFQALQIASNYWMAWACPTGNHEPVVGMHFILFVYVLLAIGSSLCVLIRATLLAITGLLTSEKLFSNMLHSIIRAPMAFFDSTPTGRILNRASTDQSVLDLELANKIGWCAFSIIQLLGTIAVMSQVAWEVFVLFIPVTAICIWYQRYYIPTARELARLAGIQRAPILHHFAESLAGAATIRAFDQKCRFIDSNLCLIDNHSRPWFHNVSAMEWLSFRLNQLSNFVFAFSLVLLVTLPDGIIDPSIAGLAVTYGINLNVQQASVIWNICNAENKMISVERILQYSNIASEAPLVIEDHRPPGNWPDIGTIQFTNLKIRYAEHLPSVLKSITCTFPGKKKVGVVGRTGSGKSTLIQAIFRIVEPSEGSIIIDDVDITKIGLHDLRSRLSIIPQDPTMFEGTVRGNLDPLDQYSDYEIWEALDKCQLGDLMRGKPEKLETTVVENGENWSVGQRQLFCLGRALLKKSTVLVLDEATASVDSATDGTIQKIISQEFKDRTVVTIAHRIHTVIDSDLVLVLSDGRIAEYDTPAKLLEREDSFFSRLIREYSKRSQSFSSFSKIQS</sequence>
<dbReference type="OrthoDB" id="6500128at2759"/>
<dbReference type="FunFam" id="1.20.1560.10:FF:000003">
    <property type="entry name" value="ABC transporter C family member 10"/>
    <property type="match status" value="1"/>
</dbReference>
<dbReference type="FunFam" id="3.40.50.300:FF:000508">
    <property type="entry name" value="ABC transporter C family member 5"/>
    <property type="match status" value="1"/>
</dbReference>
<dbReference type="Pfam" id="PF00664">
    <property type="entry name" value="ABC_membrane"/>
    <property type="match status" value="2"/>
</dbReference>
<dbReference type="InterPro" id="IPR011527">
    <property type="entry name" value="ABC1_TM_dom"/>
</dbReference>
<feature type="transmembrane region" description="Helical" evidence="14">
    <location>
        <begin position="117"/>
        <end position="135"/>
    </location>
</feature>
<dbReference type="SUPFAM" id="SSF90123">
    <property type="entry name" value="ABC transporter transmembrane region"/>
    <property type="match status" value="2"/>
</dbReference>
<comment type="catalytic activity">
    <reaction evidence="12">
        <text>ATP + H2O + xenobioticSide 1 = ADP + phosphate + xenobioticSide 2.</text>
        <dbReference type="EC" id="7.6.2.2"/>
    </reaction>
</comment>
<reference evidence="18" key="1">
    <citation type="journal article" date="2014" name="Science">
        <title>The coffee genome provides insight into the convergent evolution of caffeine biosynthesis.</title>
        <authorList>
            <person name="Denoeud F."/>
            <person name="Carretero-Paulet L."/>
            <person name="Dereeper A."/>
            <person name="Droc G."/>
            <person name="Guyot R."/>
            <person name="Pietrella M."/>
            <person name="Zheng C."/>
            <person name="Alberti A."/>
            <person name="Anthony F."/>
            <person name="Aprea G."/>
            <person name="Aury J.M."/>
            <person name="Bento P."/>
            <person name="Bernard M."/>
            <person name="Bocs S."/>
            <person name="Campa C."/>
            <person name="Cenci A."/>
            <person name="Combes M.C."/>
            <person name="Crouzillat D."/>
            <person name="Da Silva C."/>
            <person name="Daddiego L."/>
            <person name="De Bellis F."/>
            <person name="Dussert S."/>
            <person name="Garsmeur O."/>
            <person name="Gayraud T."/>
            <person name="Guignon V."/>
            <person name="Jahn K."/>
            <person name="Jamilloux V."/>
            <person name="Joet T."/>
            <person name="Labadie K."/>
            <person name="Lan T."/>
            <person name="Leclercq J."/>
            <person name="Lepelley M."/>
            <person name="Leroy T."/>
            <person name="Li L.T."/>
            <person name="Librado P."/>
            <person name="Lopez L."/>
            <person name="Munoz A."/>
            <person name="Noel B."/>
            <person name="Pallavicini A."/>
            <person name="Perrotta G."/>
            <person name="Poncet V."/>
            <person name="Pot D."/>
            <person name="Priyono X."/>
            <person name="Rigoreau M."/>
            <person name="Rouard M."/>
            <person name="Rozas J."/>
            <person name="Tranchant-Dubreuil C."/>
            <person name="VanBuren R."/>
            <person name="Zhang Q."/>
            <person name="Andrade A.C."/>
            <person name="Argout X."/>
            <person name="Bertrand B."/>
            <person name="de Kochko A."/>
            <person name="Graziosi G."/>
            <person name="Henry R.J."/>
            <person name="Jayarama X."/>
            <person name="Ming R."/>
            <person name="Nagai C."/>
            <person name="Rounsley S."/>
            <person name="Sankoff D."/>
            <person name="Giuliano G."/>
            <person name="Albert V.A."/>
            <person name="Wincker P."/>
            <person name="Lashermes P."/>
        </authorList>
    </citation>
    <scope>NUCLEOTIDE SEQUENCE [LARGE SCALE GENOMIC DNA]</scope>
    <source>
        <strain evidence="18">cv. DH200-94</strain>
    </source>
</reference>
<proteinExistence type="inferred from homology"/>
<dbReference type="Gene3D" id="3.40.50.300">
    <property type="entry name" value="P-loop containing nucleotide triphosphate hydrolases"/>
    <property type="match status" value="2"/>
</dbReference>
<dbReference type="PROSITE" id="PS50929">
    <property type="entry name" value="ABC_TM1F"/>
    <property type="match status" value="2"/>
</dbReference>
<dbReference type="SUPFAM" id="SSF52540">
    <property type="entry name" value="P-loop containing nucleoside triphosphate hydrolases"/>
    <property type="match status" value="2"/>
</dbReference>
<dbReference type="FunFam" id="3.40.50.300:FF:000169">
    <property type="entry name" value="ABC transporter C family member 3"/>
    <property type="match status" value="1"/>
</dbReference>
<dbReference type="Gene3D" id="1.20.1560.10">
    <property type="entry name" value="ABC transporter type 1, transmembrane domain"/>
    <property type="match status" value="2"/>
</dbReference>
<feature type="transmembrane region" description="Helical" evidence="14">
    <location>
        <begin position="979"/>
        <end position="1006"/>
    </location>
</feature>
<evidence type="ECO:0000256" key="9">
    <source>
        <dbReference type="ARBA" id="ARBA00022967"/>
    </source>
</evidence>
<feature type="transmembrane region" description="Helical" evidence="14">
    <location>
        <begin position="36"/>
        <end position="56"/>
    </location>
</feature>
<dbReference type="InParanoid" id="A0A068UM35"/>
<keyword evidence="7" id="KW-0547">Nucleotide-binding</keyword>
<evidence type="ECO:0000313" key="18">
    <source>
        <dbReference type="Proteomes" id="UP000295252"/>
    </source>
</evidence>
<dbReference type="InterPro" id="IPR044746">
    <property type="entry name" value="ABCC_6TM_D1"/>
</dbReference>
<dbReference type="CDD" id="cd18579">
    <property type="entry name" value="ABC_6TM_ABCC_D1"/>
    <property type="match status" value="1"/>
</dbReference>
<protein>
    <recommendedName>
        <fullName evidence="3">ABC-type xenobiotic transporter</fullName>
        <ecNumber evidence="3">7.6.2.2</ecNumber>
    </recommendedName>
</protein>
<dbReference type="OMA" id="ACAQWFH"/>
<keyword evidence="18" id="KW-1185">Reference proteome</keyword>
<dbReference type="InterPro" id="IPR017871">
    <property type="entry name" value="ABC_transporter-like_CS"/>
</dbReference>
<feature type="transmembrane region" description="Helical" evidence="14">
    <location>
        <begin position="147"/>
        <end position="166"/>
    </location>
</feature>
<dbReference type="PANTHER" id="PTHR24223">
    <property type="entry name" value="ATP-BINDING CASSETTE SUB-FAMILY C"/>
    <property type="match status" value="1"/>
</dbReference>
<evidence type="ECO:0000259" key="16">
    <source>
        <dbReference type="PROSITE" id="PS50929"/>
    </source>
</evidence>
<feature type="region of interest" description="Disordered" evidence="13">
    <location>
        <begin position="867"/>
        <end position="895"/>
    </location>
</feature>
<feature type="transmembrane region" description="Helical" evidence="14">
    <location>
        <begin position="77"/>
        <end position="97"/>
    </location>
</feature>
<keyword evidence="10 14" id="KW-1133">Transmembrane helix</keyword>
<dbReference type="CDD" id="cd03250">
    <property type="entry name" value="ABCC_MRP_domain1"/>
    <property type="match status" value="1"/>
</dbReference>
<dbReference type="GO" id="GO:0008559">
    <property type="term" value="F:ABC-type xenobiotic transporter activity"/>
    <property type="evidence" value="ECO:0007669"/>
    <property type="project" value="UniProtKB-EC"/>
</dbReference>
<evidence type="ECO:0000256" key="1">
    <source>
        <dbReference type="ARBA" id="ARBA00004141"/>
    </source>
</evidence>
<dbReference type="InterPro" id="IPR050173">
    <property type="entry name" value="ABC_transporter_C-like"/>
</dbReference>
<comment type="similarity">
    <text evidence="2">Belongs to the ABC transporter superfamily. ABCC family. Conjugate transporter (TC 3.A.1.208) subfamily.</text>
</comment>
<dbReference type="PROSITE" id="PS50893">
    <property type="entry name" value="ABC_TRANSPORTER_2"/>
    <property type="match status" value="2"/>
</dbReference>
<dbReference type="FunFam" id="1.20.1560.10:FF:000002">
    <property type="entry name" value="ABC transporter C family member 5"/>
    <property type="match status" value="1"/>
</dbReference>
<dbReference type="EC" id="7.6.2.2" evidence="3"/>
<dbReference type="PROSITE" id="PS00211">
    <property type="entry name" value="ABC_TRANSPORTER_1"/>
    <property type="match status" value="1"/>
</dbReference>
<keyword evidence="4" id="KW-0813">Transport</keyword>
<feature type="transmembrane region" description="Helical" evidence="14">
    <location>
        <begin position="186"/>
        <end position="202"/>
    </location>
</feature>
<dbReference type="InterPro" id="IPR003593">
    <property type="entry name" value="AAA+_ATPase"/>
</dbReference>
<dbReference type="GO" id="GO:0016020">
    <property type="term" value="C:membrane"/>
    <property type="evidence" value="ECO:0007669"/>
    <property type="project" value="UniProtKB-SubCell"/>
</dbReference>
<evidence type="ECO:0000256" key="13">
    <source>
        <dbReference type="SAM" id="MobiDB-lite"/>
    </source>
</evidence>
<evidence type="ECO:0000256" key="5">
    <source>
        <dbReference type="ARBA" id="ARBA00022692"/>
    </source>
</evidence>
<evidence type="ECO:0000256" key="6">
    <source>
        <dbReference type="ARBA" id="ARBA00022737"/>
    </source>
</evidence>
<accession>A0A068UM35</accession>
<dbReference type="STRING" id="49390.A0A068UM35"/>
<dbReference type="GO" id="GO:0016887">
    <property type="term" value="F:ATP hydrolysis activity"/>
    <property type="evidence" value="ECO:0007669"/>
    <property type="project" value="InterPro"/>
</dbReference>
<evidence type="ECO:0000256" key="8">
    <source>
        <dbReference type="ARBA" id="ARBA00022840"/>
    </source>
</evidence>
<feature type="transmembrane region" description="Helical" evidence="14">
    <location>
        <begin position="1078"/>
        <end position="1097"/>
    </location>
</feature>
<dbReference type="SMART" id="SM00382">
    <property type="entry name" value="AAA"/>
    <property type="match status" value="2"/>
</dbReference>
<evidence type="ECO:0000256" key="14">
    <source>
        <dbReference type="SAM" id="Phobius"/>
    </source>
</evidence>
<feature type="domain" description="ABC transporter" evidence="15">
    <location>
        <begin position="1257"/>
        <end position="1491"/>
    </location>
</feature>
<keyword evidence="9" id="KW-1278">Translocase</keyword>
<evidence type="ECO:0000256" key="11">
    <source>
        <dbReference type="ARBA" id="ARBA00023136"/>
    </source>
</evidence>
<evidence type="ECO:0000259" key="15">
    <source>
        <dbReference type="PROSITE" id="PS50893"/>
    </source>
</evidence>
<dbReference type="PhylomeDB" id="A0A068UM35"/>
<keyword evidence="8" id="KW-0067">ATP-binding</keyword>
<dbReference type="GO" id="GO:0005524">
    <property type="term" value="F:ATP binding"/>
    <property type="evidence" value="ECO:0007669"/>
    <property type="project" value="UniProtKB-KW"/>
</dbReference>
<evidence type="ECO:0000256" key="4">
    <source>
        <dbReference type="ARBA" id="ARBA00022448"/>
    </source>
</evidence>
<evidence type="ECO:0000256" key="3">
    <source>
        <dbReference type="ARBA" id="ARBA00012191"/>
    </source>
</evidence>
<keyword evidence="11 14" id="KW-0472">Membrane</keyword>